<reference evidence="3" key="1">
    <citation type="submission" date="2019-08" db="EMBL/GenBank/DDBJ databases">
        <title>Three high-quality genomes provides insights into domestication of ducks.</title>
        <authorList>
            <person name="Hou Z.C."/>
            <person name="Zhu F."/>
            <person name="Yin Z.T."/>
            <person name="Zhang F."/>
        </authorList>
    </citation>
    <scope>NUCLEOTIDE SEQUENCE [LARGE SCALE GENOMIC DNA]</scope>
</reference>
<name>A0A8B9QSJ1_ANAPL</name>
<feature type="domain" description="DUF4592" evidence="2">
    <location>
        <begin position="97"/>
        <end position="149"/>
    </location>
</feature>
<protein>
    <submittedName>
        <fullName evidence="3">KIAA1211 like</fullName>
    </submittedName>
</protein>
<feature type="compositionally biased region" description="Polar residues" evidence="1">
    <location>
        <begin position="376"/>
        <end position="390"/>
    </location>
</feature>
<sequence>MEKFRVSGVMYALHIYLPPQNTTRVKNNRTGKRNLCAFACLLCCSRSHKGVMGSRALSHDSIFIPETGQEPARPVRVFSQENVSDRIRALQMKLQPTMKLGPPPPFGFHAKRTEDAGTSSEDDGLPRSPPEMSLLHEVLSSGTTTRVSSSGLPRHVMLNVSPAADFDTPPELSSCLDNSAAKHKLLIKPRNQRSSRMRRFSQRTQSESLTDLSCTPEEEEDDEKEVQTDLPDAVFKPSDQELPCGTAAAQDAASWQKPRVPEDLPPALRPEMTQPTSEPAVVQEALLPENKPEGCQPTLETTCEKSEAPLLLEGRGPITSPCSGPDREVEEQEDSPGPAVLLSGDVSSDVSAQQESEELPSVFPVNKRPSEEDISISKNSDICSEGSEQNTQRDDQMPVETSCNEEAKIEADVLSEPSRQLFVGSAQPTDSFHVSHPTASARVGSNASWSLEKTKTVQEAAASDKESRQPLVHKEEILGKKAEKAASELNALRKFSVSSARERPRTRSLHFPESSESDNPLSTRFFLATAKASLKDEKRSEDSQKGSDLEEGKCSPKKQTLLPESGSENVGQCTAALAACVSPAVDAVPVQRDSSVVSPNQPSCEDKSPFQVKLRSTSMSLKYRDYWLPESKEIKRYSAEFNFENEGLTSFLKGDKAEIRKPADTNIDGSSNEKIKSKAKSSEQLSSKPPLPKKPVLQNITAPNANASKDKAVHAPESRNEDRDLEKKPNSCKVPGKDPDSPTEPAWITIARQKQRGTQQEQEPDREKLATPDAKSDTEKQNKEKERTEVRLVQIGDAFVSHSCSSLRIYCYSTNQMPARLSKFLMGELGCIAAQQANVNCTCVLFTVAQSPALTDKEEEIIPFKKASNAAPDQPSWMELAKKKSQAWSDMPHIIK</sequence>
<evidence type="ECO:0000313" key="4">
    <source>
        <dbReference type="Proteomes" id="UP000694400"/>
    </source>
</evidence>
<dbReference type="PANTHER" id="PTHR47743:SF1">
    <property type="entry name" value="CRACD-LIKE PROTEIN"/>
    <property type="match status" value="1"/>
</dbReference>
<dbReference type="InterPro" id="IPR026713">
    <property type="entry name" value="CRACD-like"/>
</dbReference>
<evidence type="ECO:0000313" key="3">
    <source>
        <dbReference type="Ensembl" id="ENSAPLP00020002280.1"/>
    </source>
</evidence>
<feature type="region of interest" description="Disordered" evidence="1">
    <location>
        <begin position="492"/>
        <end position="568"/>
    </location>
</feature>
<feature type="compositionally biased region" description="Basic and acidic residues" evidence="1">
    <location>
        <begin position="452"/>
        <end position="476"/>
    </location>
</feature>
<dbReference type="PANTHER" id="PTHR47743">
    <property type="entry name" value="KIAA1210 / KIAA1211 FAMILY MEMBER"/>
    <property type="match status" value="1"/>
</dbReference>
<feature type="compositionally biased region" description="Basic and acidic residues" evidence="1">
    <location>
        <begin position="533"/>
        <end position="554"/>
    </location>
</feature>
<proteinExistence type="predicted"/>
<dbReference type="Ensembl" id="ENSAPLT00020002455.1">
    <property type="protein sequence ID" value="ENSAPLP00020002280.1"/>
    <property type="gene ID" value="ENSAPLG00020001668.1"/>
</dbReference>
<feature type="region of interest" description="Disordered" evidence="1">
    <location>
        <begin position="653"/>
        <end position="787"/>
    </location>
</feature>
<feature type="domain" description="DUF4592" evidence="2">
    <location>
        <begin position="158"/>
        <end position="197"/>
    </location>
</feature>
<dbReference type="Proteomes" id="UP000694400">
    <property type="component" value="Chromosome 1"/>
</dbReference>
<dbReference type="AlphaFoldDB" id="A0A8B9QSJ1"/>
<feature type="compositionally biased region" description="Basic and acidic residues" evidence="1">
    <location>
        <begin position="708"/>
        <end position="740"/>
    </location>
</feature>
<feature type="region of interest" description="Disordered" evidence="1">
    <location>
        <begin position="189"/>
        <end position="406"/>
    </location>
</feature>
<evidence type="ECO:0000259" key="2">
    <source>
        <dbReference type="Pfam" id="PF15262"/>
    </source>
</evidence>
<feature type="compositionally biased region" description="Basic and acidic residues" evidence="1">
    <location>
        <begin position="653"/>
        <end position="663"/>
    </location>
</feature>
<reference evidence="3" key="3">
    <citation type="submission" date="2025-09" db="UniProtKB">
        <authorList>
            <consortium name="Ensembl"/>
        </authorList>
    </citation>
    <scope>IDENTIFICATION</scope>
</reference>
<feature type="compositionally biased region" description="Basic residues" evidence="1">
    <location>
        <begin position="189"/>
        <end position="201"/>
    </location>
</feature>
<organism evidence="3 4">
    <name type="scientific">Anas platyrhynchos</name>
    <name type="common">Mallard</name>
    <name type="synonym">Anas boschas</name>
    <dbReference type="NCBI Taxonomy" id="8839"/>
    <lineage>
        <taxon>Eukaryota</taxon>
        <taxon>Metazoa</taxon>
        <taxon>Chordata</taxon>
        <taxon>Craniata</taxon>
        <taxon>Vertebrata</taxon>
        <taxon>Euteleostomi</taxon>
        <taxon>Archelosauria</taxon>
        <taxon>Archosauria</taxon>
        <taxon>Dinosauria</taxon>
        <taxon>Saurischia</taxon>
        <taxon>Theropoda</taxon>
        <taxon>Coelurosauria</taxon>
        <taxon>Aves</taxon>
        <taxon>Neognathae</taxon>
        <taxon>Galloanserae</taxon>
        <taxon>Anseriformes</taxon>
        <taxon>Anatidae</taxon>
        <taxon>Anatinae</taxon>
        <taxon>Anas</taxon>
    </lineage>
</organism>
<feature type="compositionally biased region" description="Basic and acidic residues" evidence="1">
    <location>
        <begin position="763"/>
        <end position="787"/>
    </location>
</feature>
<feature type="region of interest" description="Disordered" evidence="1">
    <location>
        <begin position="110"/>
        <end position="131"/>
    </location>
</feature>
<accession>A0A8B9QSJ1</accession>
<evidence type="ECO:0000256" key="1">
    <source>
        <dbReference type="SAM" id="MobiDB-lite"/>
    </source>
</evidence>
<feature type="compositionally biased region" description="Polar residues" evidence="1">
    <location>
        <begin position="698"/>
        <end position="707"/>
    </location>
</feature>
<feature type="region of interest" description="Disordered" evidence="1">
    <location>
        <begin position="426"/>
        <end position="476"/>
    </location>
</feature>
<dbReference type="Pfam" id="PF15262">
    <property type="entry name" value="DUF4592"/>
    <property type="match status" value="2"/>
</dbReference>
<feature type="compositionally biased region" description="Low complexity" evidence="1">
    <location>
        <begin position="340"/>
        <end position="351"/>
    </location>
</feature>
<reference evidence="3" key="2">
    <citation type="submission" date="2025-08" db="UniProtKB">
        <authorList>
            <consortium name="Ensembl"/>
        </authorList>
    </citation>
    <scope>IDENTIFICATION</scope>
</reference>
<dbReference type="InterPro" id="IPR028030">
    <property type="entry name" value="DUF4592"/>
</dbReference>